<dbReference type="EMBL" id="JASITI010000032">
    <property type="protein sequence ID" value="MDK9498616.1"/>
    <property type="molecule type" value="Genomic_DNA"/>
</dbReference>
<sequence length="311" mass="33338">MTTPNRALRRLPAWALLTALLASGCTGQGATPPTESAAPAIDPAQAETLRLPVEDYMLTPLQSARRNWLHGKLIQACMKAYDLEYPVFPEPVLSPRDSLVFRRYGITDAAAAAEWGYHLPMAQAEPSAAGSGLKPSAEQTTALLGRSADGTPAASFRGRELPNGGCSKKASEQLETAPSGTRGPGTGPDQLITTTKADSFRRSIEDPRVKAVFARWSKCLSTHGYDAPSPMEAGAGIPSIQAEKPDATEIEAAQADIACKRNTNLVGIWFMVESDYQRMSIADHRTEFEALAKARDADVTHTTELLTAFAP</sequence>
<proteinExistence type="predicted"/>
<keyword evidence="2" id="KW-0732">Signal</keyword>
<evidence type="ECO:0008006" key="5">
    <source>
        <dbReference type="Google" id="ProtNLM"/>
    </source>
</evidence>
<feature type="signal peptide" evidence="2">
    <location>
        <begin position="1"/>
        <end position="30"/>
    </location>
</feature>
<dbReference type="PROSITE" id="PS51257">
    <property type="entry name" value="PROKAR_LIPOPROTEIN"/>
    <property type="match status" value="1"/>
</dbReference>
<gene>
    <name evidence="3" type="ORF">QEZ40_003802</name>
</gene>
<protein>
    <recommendedName>
        <fullName evidence="5">Lipoprotein</fullName>
    </recommendedName>
</protein>
<reference evidence="3 4" key="1">
    <citation type="submission" date="2023-05" db="EMBL/GenBank/DDBJ databases">
        <title>Sequencing and Assembly of Streptomyces sp. NP73.</title>
        <authorList>
            <person name="Konwar A.N."/>
            <person name="Saikia K."/>
            <person name="Thakur D."/>
        </authorList>
    </citation>
    <scope>NUCLEOTIDE SEQUENCE [LARGE SCALE GENOMIC DNA]</scope>
    <source>
        <strain evidence="3 4">NP73</strain>
    </source>
</reference>
<dbReference type="RefSeq" id="WP_285344679.1">
    <property type="nucleotide sequence ID" value="NZ_JASITI010000032.1"/>
</dbReference>
<evidence type="ECO:0000256" key="2">
    <source>
        <dbReference type="SAM" id="SignalP"/>
    </source>
</evidence>
<evidence type="ECO:0000256" key="1">
    <source>
        <dbReference type="SAM" id="MobiDB-lite"/>
    </source>
</evidence>
<evidence type="ECO:0000313" key="4">
    <source>
        <dbReference type="Proteomes" id="UP001223390"/>
    </source>
</evidence>
<accession>A0ABT7GZC9</accession>
<feature type="chain" id="PRO_5046193991" description="Lipoprotein" evidence="2">
    <location>
        <begin position="31"/>
        <end position="311"/>
    </location>
</feature>
<keyword evidence="4" id="KW-1185">Reference proteome</keyword>
<dbReference type="Proteomes" id="UP001223390">
    <property type="component" value="Unassembled WGS sequence"/>
</dbReference>
<name>A0ABT7GZC9_9ACTN</name>
<organism evidence="3 4">
    <name type="scientific">Streptomyces katrae</name>
    <dbReference type="NCBI Taxonomy" id="68223"/>
    <lineage>
        <taxon>Bacteria</taxon>
        <taxon>Bacillati</taxon>
        <taxon>Actinomycetota</taxon>
        <taxon>Actinomycetes</taxon>
        <taxon>Kitasatosporales</taxon>
        <taxon>Streptomycetaceae</taxon>
        <taxon>Streptomyces</taxon>
    </lineage>
</organism>
<feature type="region of interest" description="Disordered" evidence="1">
    <location>
        <begin position="145"/>
        <end position="199"/>
    </location>
</feature>
<evidence type="ECO:0000313" key="3">
    <source>
        <dbReference type="EMBL" id="MDK9498616.1"/>
    </source>
</evidence>
<comment type="caution">
    <text evidence="3">The sequence shown here is derived from an EMBL/GenBank/DDBJ whole genome shotgun (WGS) entry which is preliminary data.</text>
</comment>